<keyword evidence="4" id="KW-0131">Cell cycle</keyword>
<dbReference type="PRINTS" id="PR00449">
    <property type="entry name" value="RASTRNSFRMNG"/>
</dbReference>
<dbReference type="PROSITE" id="PS51419">
    <property type="entry name" value="RAB"/>
    <property type="match status" value="1"/>
</dbReference>
<name>A0A8H7CQI4_9AGAR</name>
<dbReference type="CDD" id="cd00157">
    <property type="entry name" value="Rho"/>
    <property type="match status" value="1"/>
</dbReference>
<dbReference type="GO" id="GO:0051301">
    <property type="term" value="P:cell division"/>
    <property type="evidence" value="ECO:0007669"/>
    <property type="project" value="UniProtKB-KW"/>
</dbReference>
<dbReference type="SUPFAM" id="SSF52540">
    <property type="entry name" value="P-loop containing nucleoside triphosphate hydrolases"/>
    <property type="match status" value="2"/>
</dbReference>
<dbReference type="PROSITE" id="PS51420">
    <property type="entry name" value="RHO"/>
    <property type="match status" value="2"/>
</dbReference>
<dbReference type="PROSITE" id="PS51421">
    <property type="entry name" value="RAS"/>
    <property type="match status" value="1"/>
</dbReference>
<evidence type="ECO:0000256" key="2">
    <source>
        <dbReference type="ARBA" id="ARBA00022741"/>
    </source>
</evidence>
<keyword evidence="4" id="KW-0132">Cell division</keyword>
<evidence type="ECO:0000313" key="5">
    <source>
        <dbReference type="Proteomes" id="UP000623467"/>
    </source>
</evidence>
<dbReference type="OrthoDB" id="2963424at2759"/>
<dbReference type="SMART" id="SM00175">
    <property type="entry name" value="RAB"/>
    <property type="match status" value="1"/>
</dbReference>
<dbReference type="Gene3D" id="3.40.50.300">
    <property type="entry name" value="P-loop containing nucleotide triphosphate hydrolases"/>
    <property type="match status" value="2"/>
</dbReference>
<dbReference type="GO" id="GO:0007264">
    <property type="term" value="P:small GTPase-mediated signal transduction"/>
    <property type="evidence" value="ECO:0007669"/>
    <property type="project" value="InterPro"/>
</dbReference>
<dbReference type="InterPro" id="IPR001806">
    <property type="entry name" value="Small_GTPase"/>
</dbReference>
<dbReference type="AlphaFoldDB" id="A0A8H7CQI4"/>
<dbReference type="GO" id="GO:0005525">
    <property type="term" value="F:GTP binding"/>
    <property type="evidence" value="ECO:0007669"/>
    <property type="project" value="UniProtKB-KW"/>
</dbReference>
<dbReference type="NCBIfam" id="TIGR00231">
    <property type="entry name" value="small_GTP"/>
    <property type="match status" value="2"/>
</dbReference>
<reference evidence="4" key="1">
    <citation type="submission" date="2020-05" db="EMBL/GenBank/DDBJ databases">
        <title>Mycena genomes resolve the evolution of fungal bioluminescence.</title>
        <authorList>
            <person name="Tsai I.J."/>
        </authorList>
    </citation>
    <scope>NUCLEOTIDE SEQUENCE</scope>
    <source>
        <strain evidence="4">160909Yilan</strain>
    </source>
</reference>
<gene>
    <name evidence="4" type="ORF">MSAN_01936500</name>
</gene>
<accession>A0A8H7CQI4</accession>
<keyword evidence="3" id="KW-0342">GTP-binding</keyword>
<keyword evidence="1" id="KW-0488">Methylation</keyword>
<dbReference type="InterPro" id="IPR027417">
    <property type="entry name" value="P-loop_NTPase"/>
</dbReference>
<keyword evidence="5" id="KW-1185">Reference proteome</keyword>
<organism evidence="4 5">
    <name type="scientific">Mycena sanguinolenta</name>
    <dbReference type="NCBI Taxonomy" id="230812"/>
    <lineage>
        <taxon>Eukaryota</taxon>
        <taxon>Fungi</taxon>
        <taxon>Dikarya</taxon>
        <taxon>Basidiomycota</taxon>
        <taxon>Agaricomycotina</taxon>
        <taxon>Agaricomycetes</taxon>
        <taxon>Agaricomycetidae</taxon>
        <taxon>Agaricales</taxon>
        <taxon>Marasmiineae</taxon>
        <taxon>Mycenaceae</taxon>
        <taxon>Mycena</taxon>
    </lineage>
</organism>
<comment type="caution">
    <text evidence="4">The sequence shown here is derived from an EMBL/GenBank/DDBJ whole genome shotgun (WGS) entry which is preliminary data.</text>
</comment>
<evidence type="ECO:0000256" key="3">
    <source>
        <dbReference type="ARBA" id="ARBA00023134"/>
    </source>
</evidence>
<dbReference type="InterPro" id="IPR003578">
    <property type="entry name" value="Small_GTPase_Rho"/>
</dbReference>
<sequence>MLLDKPIRMVTIGDTSVGKTSMLVTFSLGTFPANYMPLIIDTYSADVKVKKETYWLQLVDTAGEELYMEEKAFWSPRPDVFLICFRVDSLTSFESIRDNWVPKVRHYSAAPFVIVGTQTDRRDESVIENTGNQRMVTTEEAEKPAYELGAVKYVECSSLTGNGLDNVFLEALLSTFTSSGCTSPAERGQCYERPLPADVGYYFTKTTVCIVHTTNAFLADLVFVPKVFDAYAVSMRLGSETYTFGIFDTVGQAEYDRLRPLSYMQTDVFLVCFSVAIPESLQNIQQKWFPELDHHCPRVPRIVVATQIDLRLDKQVVEQLAKVGQRPVSTAEGERMAWQVGATEYLECSAKTRQGVKEVFDQGIAAGYAYINRPISRSRRCVVL</sequence>
<dbReference type="InterPro" id="IPR005225">
    <property type="entry name" value="Small_GTP-bd"/>
</dbReference>
<dbReference type="EMBL" id="JACAZH010000021">
    <property type="protein sequence ID" value="KAF7344546.1"/>
    <property type="molecule type" value="Genomic_DNA"/>
</dbReference>
<evidence type="ECO:0000256" key="1">
    <source>
        <dbReference type="ARBA" id="ARBA00022481"/>
    </source>
</evidence>
<keyword evidence="2" id="KW-0547">Nucleotide-binding</keyword>
<dbReference type="Pfam" id="PF00071">
    <property type="entry name" value="Ras"/>
    <property type="match status" value="2"/>
</dbReference>
<dbReference type="Proteomes" id="UP000623467">
    <property type="component" value="Unassembled WGS sequence"/>
</dbReference>
<dbReference type="SMART" id="SM00174">
    <property type="entry name" value="RHO"/>
    <property type="match status" value="2"/>
</dbReference>
<dbReference type="SMART" id="SM00173">
    <property type="entry name" value="RAS"/>
    <property type="match status" value="1"/>
</dbReference>
<dbReference type="GO" id="GO:0003924">
    <property type="term" value="F:GTPase activity"/>
    <property type="evidence" value="ECO:0007669"/>
    <property type="project" value="InterPro"/>
</dbReference>
<proteinExistence type="predicted"/>
<dbReference type="FunFam" id="3.40.50.300:FF:000118">
    <property type="entry name" value="Rho-related GTP-binding protein RhoG"/>
    <property type="match status" value="1"/>
</dbReference>
<protein>
    <submittedName>
        <fullName evidence="4">Cell division control</fullName>
    </submittedName>
</protein>
<dbReference type="PANTHER" id="PTHR24072">
    <property type="entry name" value="RHO FAMILY GTPASE"/>
    <property type="match status" value="1"/>
</dbReference>
<evidence type="ECO:0000313" key="4">
    <source>
        <dbReference type="EMBL" id="KAF7344546.1"/>
    </source>
</evidence>